<keyword evidence="4" id="KW-0949">S-adenosyl-L-methionine</keyword>
<dbReference type="AlphaFoldDB" id="A0LGQ3"/>
<dbReference type="eggNOG" id="COG1032">
    <property type="taxonomic scope" value="Bacteria"/>
</dbReference>
<keyword evidence="10" id="KW-0560">Oxidoreductase</keyword>
<sequence length="681" mass="76452">MRIALVFPPFYLEPMYNMPPLGLIHLATNLAADGHDPFILDFPLDIRRGRLHLGKRIYADCASRILEEDPGMVGFSVQCTTFPGAVRIAQLVKAQNPGIKIVFGGHSASAVDIETLEAFPWIDAVVRGEGEITMSELASRCVRAEGLHGVRGLSFRDGGTVFRNGDRELIADLDELPLADYSFVPPFSTYRDSCGIPRSIAILEVGRGCPHHCIYCSQSVMWRRRQRTYSVPRLIREMRNLRDRYGAQCFLLAYDQFTARRSFVEQFCGTLIETGLNRVPWYCISRLDTVDAELLGLMREAGCESMCYGIDSGSKRTLAFIRKNIDGDILLRRVRETTDQGIVPTLSFVIGFPEEEREDIDATLELTLRTGVQGGINPLLQLATVLPGTDLFQGYADRLVRSVDTYFSLGIEFDGARRLRSDDELIDAHPAIFCSFYNLPCPAFPLETLNVLAVGFPLIVNFYPRSFLLLMLEAGESPSGLFFRFMDWLAQTGRKTDSTLSPRDCYNHFAAFTVETVASLDHLERHYLPEMIRYETMALEAGKFDSADTAFFMDLSGIGNLKPLLARNIVLGEFTFNLPDIILDIKHGVLDKTYSPSRTFMVFSHRANELDVKEINDFGMDLLRRCDGTTTVADISRDLFAAYGKESTHEAFFDLCVDAIRELAELNLVQPGSPHHLPERG</sequence>
<dbReference type="InParanoid" id="A0LGQ3"/>
<feature type="domain" description="Radical SAM core" evidence="9">
    <location>
        <begin position="195"/>
        <end position="412"/>
    </location>
</feature>
<gene>
    <name evidence="10" type="ordered locus">Sfum_0909</name>
</gene>
<dbReference type="KEGG" id="sfu:Sfum_0909"/>
<keyword evidence="7" id="KW-0411">Iron-sulfur</keyword>
<dbReference type="EMBL" id="CP000478">
    <property type="protein sequence ID" value="ABK16605.1"/>
    <property type="molecule type" value="Genomic_DNA"/>
</dbReference>
<dbReference type="GO" id="GO:0048529">
    <property type="term" value="F:magnesium-protoporphyrin IX monomethyl ester (oxidative) cyclase activity"/>
    <property type="evidence" value="ECO:0007669"/>
    <property type="project" value="UniProtKB-EC"/>
</dbReference>
<evidence type="ECO:0000259" key="8">
    <source>
        <dbReference type="PROSITE" id="PS51332"/>
    </source>
</evidence>
<evidence type="ECO:0000256" key="4">
    <source>
        <dbReference type="ARBA" id="ARBA00022691"/>
    </source>
</evidence>
<dbReference type="GO" id="GO:0051539">
    <property type="term" value="F:4 iron, 4 sulfur cluster binding"/>
    <property type="evidence" value="ECO:0007669"/>
    <property type="project" value="UniProtKB-KW"/>
</dbReference>
<evidence type="ECO:0000256" key="1">
    <source>
        <dbReference type="ARBA" id="ARBA00001966"/>
    </source>
</evidence>
<dbReference type="GO" id="GO:0046872">
    <property type="term" value="F:metal ion binding"/>
    <property type="evidence" value="ECO:0007669"/>
    <property type="project" value="UniProtKB-KW"/>
</dbReference>
<name>A0LGQ3_SYNFM</name>
<dbReference type="GO" id="GO:0031419">
    <property type="term" value="F:cobalamin binding"/>
    <property type="evidence" value="ECO:0007669"/>
    <property type="project" value="InterPro"/>
</dbReference>
<keyword evidence="11" id="KW-1185">Reference proteome</keyword>
<evidence type="ECO:0000256" key="2">
    <source>
        <dbReference type="ARBA" id="ARBA00022603"/>
    </source>
</evidence>
<evidence type="ECO:0000256" key="5">
    <source>
        <dbReference type="ARBA" id="ARBA00022723"/>
    </source>
</evidence>
<dbReference type="Gene3D" id="3.80.30.20">
    <property type="entry name" value="tm_1862 like domain"/>
    <property type="match status" value="1"/>
</dbReference>
<feature type="domain" description="B12-binding" evidence="8">
    <location>
        <begin position="1"/>
        <end position="148"/>
    </location>
</feature>
<evidence type="ECO:0000313" key="10">
    <source>
        <dbReference type="EMBL" id="ABK16605.1"/>
    </source>
</evidence>
<keyword evidence="3" id="KW-0808">Transferase</keyword>
<accession>A0LGQ3</accession>
<comment type="cofactor">
    <cofactor evidence="1">
        <name>[4Fe-4S] cluster</name>
        <dbReference type="ChEBI" id="CHEBI:49883"/>
    </cofactor>
</comment>
<dbReference type="Proteomes" id="UP000001784">
    <property type="component" value="Chromosome"/>
</dbReference>
<dbReference type="RefSeq" id="WP_011697776.1">
    <property type="nucleotide sequence ID" value="NC_008554.1"/>
</dbReference>
<dbReference type="SFLD" id="SFLDG01082">
    <property type="entry name" value="B12-binding_domain_containing"/>
    <property type="match status" value="1"/>
</dbReference>
<dbReference type="SUPFAM" id="SSF102114">
    <property type="entry name" value="Radical SAM enzymes"/>
    <property type="match status" value="1"/>
</dbReference>
<dbReference type="Pfam" id="PF04055">
    <property type="entry name" value="Radical_SAM"/>
    <property type="match status" value="1"/>
</dbReference>
<evidence type="ECO:0000256" key="3">
    <source>
        <dbReference type="ARBA" id="ARBA00022679"/>
    </source>
</evidence>
<dbReference type="OrthoDB" id="9762608at2"/>
<dbReference type="InterPro" id="IPR006158">
    <property type="entry name" value="Cobalamin-bd"/>
</dbReference>
<proteinExistence type="predicted"/>
<dbReference type="InterPro" id="IPR007197">
    <property type="entry name" value="rSAM"/>
</dbReference>
<dbReference type="SMART" id="SM00729">
    <property type="entry name" value="Elp3"/>
    <property type="match status" value="1"/>
</dbReference>
<evidence type="ECO:0000256" key="6">
    <source>
        <dbReference type="ARBA" id="ARBA00023004"/>
    </source>
</evidence>
<keyword evidence="5" id="KW-0479">Metal-binding</keyword>
<dbReference type="SUPFAM" id="SSF52242">
    <property type="entry name" value="Cobalamin (vitamin B12)-binding domain"/>
    <property type="match status" value="1"/>
</dbReference>
<dbReference type="CDD" id="cd01335">
    <property type="entry name" value="Radical_SAM"/>
    <property type="match status" value="1"/>
</dbReference>
<dbReference type="InterPro" id="IPR036724">
    <property type="entry name" value="Cobalamin-bd_sf"/>
</dbReference>
<dbReference type="Gene3D" id="3.40.50.280">
    <property type="entry name" value="Cobalamin-binding domain"/>
    <property type="match status" value="1"/>
</dbReference>
<dbReference type="SFLD" id="SFLDG01123">
    <property type="entry name" value="methyltransferase_(Class_B)"/>
    <property type="match status" value="1"/>
</dbReference>
<keyword evidence="6" id="KW-0408">Iron</keyword>
<dbReference type="SFLD" id="SFLDS00029">
    <property type="entry name" value="Radical_SAM"/>
    <property type="match status" value="1"/>
</dbReference>
<dbReference type="PROSITE" id="PS51918">
    <property type="entry name" value="RADICAL_SAM"/>
    <property type="match status" value="1"/>
</dbReference>
<dbReference type="PANTHER" id="PTHR43409:SF7">
    <property type="entry name" value="BLL1977 PROTEIN"/>
    <property type="match status" value="1"/>
</dbReference>
<organism evidence="10 11">
    <name type="scientific">Syntrophobacter fumaroxidans (strain DSM 10017 / MPOB)</name>
    <dbReference type="NCBI Taxonomy" id="335543"/>
    <lineage>
        <taxon>Bacteria</taxon>
        <taxon>Pseudomonadati</taxon>
        <taxon>Thermodesulfobacteriota</taxon>
        <taxon>Syntrophobacteria</taxon>
        <taxon>Syntrophobacterales</taxon>
        <taxon>Syntrophobacteraceae</taxon>
        <taxon>Syntrophobacter</taxon>
    </lineage>
</organism>
<reference evidence="10 11" key="1">
    <citation type="submission" date="2006-10" db="EMBL/GenBank/DDBJ databases">
        <title>Complete sequence of Syntrophobacter fumaroxidans MPOB.</title>
        <authorList>
            <consortium name="US DOE Joint Genome Institute"/>
            <person name="Copeland A."/>
            <person name="Lucas S."/>
            <person name="Lapidus A."/>
            <person name="Barry K."/>
            <person name="Detter J.C."/>
            <person name="Glavina del Rio T."/>
            <person name="Hammon N."/>
            <person name="Israni S."/>
            <person name="Pitluck S."/>
            <person name="Goltsman E.G."/>
            <person name="Martinez M."/>
            <person name="Schmutz J."/>
            <person name="Larimer F."/>
            <person name="Land M."/>
            <person name="Hauser L."/>
            <person name="Kyrpides N."/>
            <person name="Kim E."/>
            <person name="Boone D.R."/>
            <person name="Brockman F."/>
            <person name="Culley D."/>
            <person name="Ferry J."/>
            <person name="Gunsalus R."/>
            <person name="McInerney M.J."/>
            <person name="Morrison M."/>
            <person name="Plugge C."/>
            <person name="Rohlin L."/>
            <person name="Scholten J."/>
            <person name="Sieber J."/>
            <person name="Stams A.J.M."/>
            <person name="Worm P."/>
            <person name="Henstra A.M."/>
            <person name="Richardson P."/>
        </authorList>
    </citation>
    <scope>NUCLEOTIDE SEQUENCE [LARGE SCALE GENOMIC DNA]</scope>
    <source>
        <strain evidence="11">DSM 10017 / MPOB</strain>
    </source>
</reference>
<dbReference type="InterPro" id="IPR051198">
    <property type="entry name" value="BchE-like"/>
</dbReference>
<keyword evidence="2" id="KW-0489">Methyltransferase</keyword>
<evidence type="ECO:0000259" key="9">
    <source>
        <dbReference type="PROSITE" id="PS51918"/>
    </source>
</evidence>
<dbReference type="PROSITE" id="PS51332">
    <property type="entry name" value="B12_BINDING"/>
    <property type="match status" value="1"/>
</dbReference>
<dbReference type="CDD" id="cd02068">
    <property type="entry name" value="radical_SAM_B12_BD"/>
    <property type="match status" value="1"/>
</dbReference>
<evidence type="ECO:0000313" key="11">
    <source>
        <dbReference type="Proteomes" id="UP000001784"/>
    </source>
</evidence>
<dbReference type="STRING" id="335543.Sfum_0909"/>
<dbReference type="HOGENOM" id="CLU_021572_4_3_7"/>
<dbReference type="InterPro" id="IPR058240">
    <property type="entry name" value="rSAM_sf"/>
</dbReference>
<protein>
    <submittedName>
        <fullName evidence="10">Magnesium-protoporphyrin IX monomethyl ester (Oxidative) cyclase</fullName>
        <ecNumber evidence="10">1.14.13.81</ecNumber>
    </submittedName>
</protein>
<evidence type="ECO:0000256" key="7">
    <source>
        <dbReference type="ARBA" id="ARBA00023014"/>
    </source>
</evidence>
<dbReference type="EC" id="1.14.13.81" evidence="10"/>
<dbReference type="InterPro" id="IPR034466">
    <property type="entry name" value="Methyltransferase_Class_B"/>
</dbReference>
<dbReference type="Pfam" id="PF02310">
    <property type="entry name" value="B12-binding"/>
    <property type="match status" value="1"/>
</dbReference>
<dbReference type="PANTHER" id="PTHR43409">
    <property type="entry name" value="ANAEROBIC MAGNESIUM-PROTOPORPHYRIN IX MONOMETHYL ESTER CYCLASE-RELATED"/>
    <property type="match status" value="1"/>
</dbReference>
<dbReference type="InterPro" id="IPR006638">
    <property type="entry name" value="Elp3/MiaA/NifB-like_rSAM"/>
</dbReference>
<dbReference type="InterPro" id="IPR023404">
    <property type="entry name" value="rSAM_horseshoe"/>
</dbReference>